<dbReference type="Pfam" id="PF12796">
    <property type="entry name" value="Ank_2"/>
    <property type="match status" value="1"/>
</dbReference>
<dbReference type="FunCoup" id="G3AQ66">
    <property type="interactions" value="177"/>
</dbReference>
<sequence length="232" mass="25401">MNDSEQTNKFVIHDAIKAGNTNLAKSLIDQFPKEIYLFDDDNRTPLHWACSLNNLTIVEYILSKNQVDIDDLVDSSGWTPLHITASIGNPEIFEKLLAVEPKPDLDLATNQGTTCLHLAISKNNYDIVKKLVEAKASCKVKDKKGDTPLHRASAIGSIPTVKLLVEKGKVNINAKDNDGWTSLHHALAEGHGDVAVLLVSLGADPQIKTDAGELPIDVAVDDKVRKYFVESI</sequence>
<keyword evidence="2 3" id="KW-0040">ANK repeat</keyword>
<dbReference type="AlphaFoldDB" id="G3AQ66"/>
<dbReference type="GO" id="GO:0070682">
    <property type="term" value="P:proteasome regulatory particle assembly"/>
    <property type="evidence" value="ECO:0007669"/>
    <property type="project" value="EnsemblFungi"/>
</dbReference>
<evidence type="ECO:0000256" key="2">
    <source>
        <dbReference type="ARBA" id="ARBA00023043"/>
    </source>
</evidence>
<gene>
    <name evidence="4" type="ORF">SPAPADRAFT_61975</name>
</gene>
<dbReference type="GO" id="GO:0044183">
    <property type="term" value="F:protein folding chaperone"/>
    <property type="evidence" value="ECO:0007669"/>
    <property type="project" value="EnsemblFungi"/>
</dbReference>
<keyword evidence="5" id="KW-1185">Reference proteome</keyword>
<feature type="repeat" description="ANK" evidence="3">
    <location>
        <begin position="178"/>
        <end position="210"/>
    </location>
</feature>
<reference evidence="4 5" key="1">
    <citation type="journal article" date="2011" name="Proc. Natl. Acad. Sci. U.S.A.">
        <title>Comparative genomics of xylose-fermenting fungi for enhanced biofuel production.</title>
        <authorList>
            <person name="Wohlbach D.J."/>
            <person name="Kuo A."/>
            <person name="Sato T.K."/>
            <person name="Potts K.M."/>
            <person name="Salamov A.A."/>
            <person name="LaButti K.M."/>
            <person name="Sun H."/>
            <person name="Clum A."/>
            <person name="Pangilinan J.L."/>
            <person name="Lindquist E.A."/>
            <person name="Lucas S."/>
            <person name="Lapidus A."/>
            <person name="Jin M."/>
            <person name="Gunawan C."/>
            <person name="Balan V."/>
            <person name="Dale B.E."/>
            <person name="Jeffries T.W."/>
            <person name="Zinkel R."/>
            <person name="Barry K.W."/>
            <person name="Grigoriev I.V."/>
            <person name="Gasch A.P."/>
        </authorList>
    </citation>
    <scope>NUCLEOTIDE SEQUENCE [LARGE SCALE GENOMIC DNA]</scope>
    <source>
        <strain evidence="5">NRRL Y-27907 / 11-Y1</strain>
    </source>
</reference>
<proteinExistence type="predicted"/>
<evidence type="ECO:0000256" key="3">
    <source>
        <dbReference type="PROSITE-ProRule" id="PRU00023"/>
    </source>
</evidence>
<dbReference type="SMART" id="SM00248">
    <property type="entry name" value="ANK"/>
    <property type="match status" value="6"/>
</dbReference>
<dbReference type="Gene3D" id="1.25.40.20">
    <property type="entry name" value="Ankyrin repeat-containing domain"/>
    <property type="match status" value="1"/>
</dbReference>
<evidence type="ECO:0000256" key="1">
    <source>
        <dbReference type="ARBA" id="ARBA00022737"/>
    </source>
</evidence>
<dbReference type="STRING" id="619300.G3AQ66"/>
<dbReference type="Pfam" id="PF13637">
    <property type="entry name" value="Ank_4"/>
    <property type="match status" value="1"/>
</dbReference>
<dbReference type="GeneID" id="18874132"/>
<evidence type="ECO:0000313" key="4">
    <source>
        <dbReference type="EMBL" id="EGW31413.1"/>
    </source>
</evidence>
<dbReference type="GO" id="GO:1904855">
    <property type="term" value="F:proteasome regulatory particle binding"/>
    <property type="evidence" value="ECO:0007669"/>
    <property type="project" value="EnsemblFungi"/>
</dbReference>
<dbReference type="PANTHER" id="PTHR24198">
    <property type="entry name" value="ANKYRIN REPEAT AND PROTEIN KINASE DOMAIN-CONTAINING PROTEIN"/>
    <property type="match status" value="1"/>
</dbReference>
<dbReference type="OrthoDB" id="539213at2759"/>
<dbReference type="PROSITE" id="PS50297">
    <property type="entry name" value="ANK_REP_REGION"/>
    <property type="match status" value="4"/>
</dbReference>
<organism evidence="5">
    <name type="scientific">Spathaspora passalidarum (strain NRRL Y-27907 / 11-Y1)</name>
    <dbReference type="NCBI Taxonomy" id="619300"/>
    <lineage>
        <taxon>Eukaryota</taxon>
        <taxon>Fungi</taxon>
        <taxon>Dikarya</taxon>
        <taxon>Ascomycota</taxon>
        <taxon>Saccharomycotina</taxon>
        <taxon>Pichiomycetes</taxon>
        <taxon>Debaryomycetaceae</taxon>
        <taxon>Spathaspora</taxon>
    </lineage>
</organism>
<dbReference type="RefSeq" id="XP_007376191.1">
    <property type="nucleotide sequence ID" value="XM_007376129.1"/>
</dbReference>
<dbReference type="GO" id="GO:0005634">
    <property type="term" value="C:nucleus"/>
    <property type="evidence" value="ECO:0007669"/>
    <property type="project" value="EnsemblFungi"/>
</dbReference>
<dbReference type="PROSITE" id="PS50088">
    <property type="entry name" value="ANK_REPEAT"/>
    <property type="match status" value="4"/>
</dbReference>
<dbReference type="SUPFAM" id="SSF48403">
    <property type="entry name" value="Ankyrin repeat"/>
    <property type="match status" value="1"/>
</dbReference>
<accession>G3AQ66</accession>
<dbReference type="InterPro" id="IPR002110">
    <property type="entry name" value="Ankyrin_rpt"/>
</dbReference>
<dbReference type="KEGG" id="spaa:SPAPADRAFT_61975"/>
<protein>
    <submittedName>
        <fullName evidence="4">Uncharacterized protein</fullName>
    </submittedName>
</protein>
<dbReference type="OMA" id="WAVAYNR"/>
<dbReference type="eggNOG" id="KOG4412">
    <property type="taxonomic scope" value="Eukaryota"/>
</dbReference>
<dbReference type="HOGENOM" id="CLU_000134_18_2_1"/>
<feature type="repeat" description="ANK" evidence="3">
    <location>
        <begin position="144"/>
        <end position="168"/>
    </location>
</feature>
<feature type="repeat" description="ANK" evidence="3">
    <location>
        <begin position="41"/>
        <end position="65"/>
    </location>
</feature>
<dbReference type="EMBL" id="GL996503">
    <property type="protein sequence ID" value="EGW31413.1"/>
    <property type="molecule type" value="Genomic_DNA"/>
</dbReference>
<name>G3AQ66_SPAPN</name>
<dbReference type="PANTHER" id="PTHR24198:SF165">
    <property type="entry name" value="ANKYRIN REPEAT-CONTAINING PROTEIN-RELATED"/>
    <property type="match status" value="1"/>
</dbReference>
<keyword evidence="1" id="KW-0677">Repeat</keyword>
<dbReference type="Proteomes" id="UP000000709">
    <property type="component" value="Unassembled WGS sequence"/>
</dbReference>
<dbReference type="GO" id="GO:0005829">
    <property type="term" value="C:cytosol"/>
    <property type="evidence" value="ECO:0007669"/>
    <property type="project" value="EnsemblFungi"/>
</dbReference>
<feature type="repeat" description="ANK" evidence="3">
    <location>
        <begin position="111"/>
        <end position="143"/>
    </location>
</feature>
<dbReference type="InParanoid" id="G3AQ66"/>
<dbReference type="InterPro" id="IPR036770">
    <property type="entry name" value="Ankyrin_rpt-contain_sf"/>
</dbReference>
<evidence type="ECO:0000313" key="5">
    <source>
        <dbReference type="Proteomes" id="UP000000709"/>
    </source>
</evidence>
<dbReference type="PRINTS" id="PR01415">
    <property type="entry name" value="ANKYRIN"/>
</dbReference>